<evidence type="ECO:0000313" key="1">
    <source>
        <dbReference type="EMBL" id="KUF11591.1"/>
    </source>
</evidence>
<evidence type="ECO:0000313" key="2">
    <source>
        <dbReference type="Proteomes" id="UP000054396"/>
    </source>
</evidence>
<dbReference type="SUPFAM" id="SSF52540">
    <property type="entry name" value="P-loop containing nucleoside triphosphate hydrolases"/>
    <property type="match status" value="1"/>
</dbReference>
<proteinExistence type="predicted"/>
<dbReference type="STRING" id="1685382.AVJ23_07490"/>
<keyword evidence="2" id="KW-1185">Reference proteome</keyword>
<accession>A0A0W7WM27</accession>
<reference evidence="1 2" key="1">
    <citation type="submission" date="2015-12" db="EMBL/GenBank/DDBJ databases">
        <authorList>
            <person name="Shamseldin A."/>
            <person name="Moawad H."/>
            <person name="Abd El-Rahim W.M."/>
            <person name="Sadowsky M.J."/>
        </authorList>
    </citation>
    <scope>NUCLEOTIDE SEQUENCE [LARGE SCALE GENOMIC DNA]</scope>
    <source>
        <strain evidence="1 2">SJ5A-1</strain>
    </source>
</reference>
<dbReference type="EMBL" id="LPXO01000003">
    <property type="protein sequence ID" value="KUF11591.1"/>
    <property type="molecule type" value="Genomic_DNA"/>
</dbReference>
<name>A0A0W7WM27_9RHOB</name>
<dbReference type="Pfam" id="PF03567">
    <property type="entry name" value="Sulfotransfer_2"/>
    <property type="match status" value="1"/>
</dbReference>
<organism evidence="1 2">
    <name type="scientific">Pseudoponticoccus marisrubri</name>
    <dbReference type="NCBI Taxonomy" id="1685382"/>
    <lineage>
        <taxon>Bacteria</taxon>
        <taxon>Pseudomonadati</taxon>
        <taxon>Pseudomonadota</taxon>
        <taxon>Alphaproteobacteria</taxon>
        <taxon>Rhodobacterales</taxon>
        <taxon>Roseobacteraceae</taxon>
        <taxon>Pseudoponticoccus</taxon>
    </lineage>
</organism>
<dbReference type="Proteomes" id="UP000054396">
    <property type="component" value="Unassembled WGS sequence"/>
</dbReference>
<sequence length="235" mass="27102">MVITVDAHKLAYMALPKAGCSSVKEALARLDPSVTLPPEDQIDVRTWHGIYPTRRFRKHRWRALEGYWGFCVVRDPVKRLLSVYTNRVLQFGDTMNSRKLRQGRDWLPDLPRQPDPDTFFQNLQGYVMGSSSIKHHVMGARVFLGPDLGVYDKVYRTEELGQLAYDLALLTRQNVHMPRGNRSEAQLTLDDLAPRTIDALRPMLDEEYAFLSDYYDNPLGPRRHDACVTPMRRVS</sequence>
<dbReference type="GO" id="GO:0016020">
    <property type="term" value="C:membrane"/>
    <property type="evidence" value="ECO:0007669"/>
    <property type="project" value="InterPro"/>
</dbReference>
<evidence type="ECO:0008006" key="3">
    <source>
        <dbReference type="Google" id="ProtNLM"/>
    </source>
</evidence>
<dbReference type="GO" id="GO:0008146">
    <property type="term" value="F:sulfotransferase activity"/>
    <property type="evidence" value="ECO:0007669"/>
    <property type="project" value="InterPro"/>
</dbReference>
<comment type="caution">
    <text evidence="1">The sequence shown here is derived from an EMBL/GenBank/DDBJ whole genome shotgun (WGS) entry which is preliminary data.</text>
</comment>
<dbReference type="OrthoDB" id="554104at2"/>
<dbReference type="InterPro" id="IPR027417">
    <property type="entry name" value="P-loop_NTPase"/>
</dbReference>
<dbReference type="RefSeq" id="WP_058861537.1">
    <property type="nucleotide sequence ID" value="NZ_LPXO01000003.1"/>
</dbReference>
<dbReference type="AlphaFoldDB" id="A0A0W7WM27"/>
<dbReference type="InterPro" id="IPR005331">
    <property type="entry name" value="Sulfotransferase"/>
</dbReference>
<protein>
    <recommendedName>
        <fullName evidence="3">Sulfotransferase family protein</fullName>
    </recommendedName>
</protein>
<gene>
    <name evidence="1" type="ORF">AVJ23_07490</name>
</gene>